<name>A0A9W7ZHW5_9FUNG</name>
<evidence type="ECO:0000256" key="4">
    <source>
        <dbReference type="ARBA" id="ARBA00022801"/>
    </source>
</evidence>
<comment type="caution">
    <text evidence="9">The sequence shown here is derived from an EMBL/GenBank/DDBJ whole genome shotgun (WGS) entry which is preliminary data.</text>
</comment>
<feature type="domain" description="Phospholipase/carboxylesterase/thioesterase" evidence="8">
    <location>
        <begin position="34"/>
        <end position="179"/>
    </location>
</feature>
<protein>
    <recommendedName>
        <fullName evidence="3">Acyl-protein thioesterase 1</fullName>
        <ecNumber evidence="2">3.1.2.22</ecNumber>
    </recommendedName>
    <alternativeName>
        <fullName evidence="6">Palmitoyl-protein hydrolase</fullName>
    </alternativeName>
</protein>
<dbReference type="EC" id="3.1.2.22" evidence="2"/>
<dbReference type="EMBL" id="JANBPT010001463">
    <property type="protein sequence ID" value="KAJ1907554.1"/>
    <property type="molecule type" value="Genomic_DNA"/>
</dbReference>
<evidence type="ECO:0000256" key="7">
    <source>
        <dbReference type="ARBA" id="ARBA00047337"/>
    </source>
</evidence>
<keyword evidence="4" id="KW-0378">Hydrolase</keyword>
<comment type="similarity">
    <text evidence="1">Belongs to the AB hydrolase superfamily. AB hydrolase 2 family.</text>
</comment>
<dbReference type="AlphaFoldDB" id="A0A9W7ZHW5"/>
<dbReference type="InterPro" id="IPR050565">
    <property type="entry name" value="LYPA1-2/EST-like"/>
</dbReference>
<evidence type="ECO:0000259" key="8">
    <source>
        <dbReference type="Pfam" id="PF02230"/>
    </source>
</evidence>
<sequence length="179" mass="19408">MAAPLTSVVVKALEKHTATVIILHGLGDTGNGCPDLPITLNNGYKMPAWYDIRSLDKLDGVEDEQGMLRTVSSINRLLGEEISEEVPSSRIVLAGFSQGSAMALLTLLTSERKFAGAAVLSGYLPLSNKIFAMAADSNKKTPIFAAHGEEDEVVKFHYGQQSVEALKRQGYNVDFHIYP</sequence>
<comment type="function">
    <text evidence="5">Hydrolyzes fatty acids from S-acylated cysteine residues in proteins with a strong preference for palmitoylated G-alpha proteins over other acyl substrates. Mediates the deacylation of G-alpha proteins such as GPA1 in vivo, but has weak or no activity toward palmitoylated Ras proteins. Has weak lysophospholipase activity in vitro; however such activity may not exist in vivo.</text>
</comment>
<dbReference type="InterPro" id="IPR029058">
    <property type="entry name" value="AB_hydrolase_fold"/>
</dbReference>
<evidence type="ECO:0000256" key="1">
    <source>
        <dbReference type="ARBA" id="ARBA00006499"/>
    </source>
</evidence>
<evidence type="ECO:0000256" key="2">
    <source>
        <dbReference type="ARBA" id="ARBA00012423"/>
    </source>
</evidence>
<dbReference type="InterPro" id="IPR003140">
    <property type="entry name" value="PLipase/COase/thioEstase"/>
</dbReference>
<evidence type="ECO:0000256" key="3">
    <source>
        <dbReference type="ARBA" id="ARBA00014923"/>
    </source>
</evidence>
<gene>
    <name evidence="9" type="ORF">IWQ60_011839</name>
</gene>
<dbReference type="OrthoDB" id="2418081at2759"/>
<dbReference type="SUPFAM" id="SSF53474">
    <property type="entry name" value="alpha/beta-Hydrolases"/>
    <property type="match status" value="1"/>
</dbReference>
<evidence type="ECO:0000256" key="5">
    <source>
        <dbReference type="ARBA" id="ARBA00029392"/>
    </source>
</evidence>
<dbReference type="PANTHER" id="PTHR10655">
    <property type="entry name" value="LYSOPHOSPHOLIPASE-RELATED"/>
    <property type="match status" value="1"/>
</dbReference>
<evidence type="ECO:0000313" key="10">
    <source>
        <dbReference type="Proteomes" id="UP001150569"/>
    </source>
</evidence>
<feature type="non-terminal residue" evidence="9">
    <location>
        <position position="179"/>
    </location>
</feature>
<dbReference type="Gene3D" id="3.40.50.1820">
    <property type="entry name" value="alpha/beta hydrolase"/>
    <property type="match status" value="1"/>
</dbReference>
<comment type="catalytic activity">
    <reaction evidence="7">
        <text>S-hexadecanoyl-L-cysteinyl-[protein] + H2O = L-cysteinyl-[protein] + hexadecanoate + H(+)</text>
        <dbReference type="Rhea" id="RHEA:19233"/>
        <dbReference type="Rhea" id="RHEA-COMP:10131"/>
        <dbReference type="Rhea" id="RHEA-COMP:11032"/>
        <dbReference type="ChEBI" id="CHEBI:7896"/>
        <dbReference type="ChEBI" id="CHEBI:15377"/>
        <dbReference type="ChEBI" id="CHEBI:15378"/>
        <dbReference type="ChEBI" id="CHEBI:29950"/>
        <dbReference type="ChEBI" id="CHEBI:74151"/>
        <dbReference type="EC" id="3.1.2.22"/>
    </reaction>
</comment>
<dbReference type="Pfam" id="PF02230">
    <property type="entry name" value="Abhydrolase_2"/>
    <property type="match status" value="1"/>
</dbReference>
<accession>A0A9W7ZHW5</accession>
<dbReference type="GO" id="GO:0052689">
    <property type="term" value="F:carboxylic ester hydrolase activity"/>
    <property type="evidence" value="ECO:0007669"/>
    <property type="project" value="TreeGrafter"/>
</dbReference>
<keyword evidence="10" id="KW-1185">Reference proteome</keyword>
<proteinExistence type="inferred from homology"/>
<reference evidence="9" key="1">
    <citation type="submission" date="2022-07" db="EMBL/GenBank/DDBJ databases">
        <title>Phylogenomic reconstructions and comparative analyses of Kickxellomycotina fungi.</title>
        <authorList>
            <person name="Reynolds N.K."/>
            <person name="Stajich J.E."/>
            <person name="Barry K."/>
            <person name="Grigoriev I.V."/>
            <person name="Crous P."/>
            <person name="Smith M.E."/>
        </authorList>
    </citation>
    <scope>NUCLEOTIDE SEQUENCE</scope>
    <source>
        <strain evidence="9">RSA 861</strain>
    </source>
</reference>
<evidence type="ECO:0000313" key="9">
    <source>
        <dbReference type="EMBL" id="KAJ1907554.1"/>
    </source>
</evidence>
<dbReference type="Proteomes" id="UP001150569">
    <property type="component" value="Unassembled WGS sequence"/>
</dbReference>
<dbReference type="PANTHER" id="PTHR10655:SF17">
    <property type="entry name" value="LYSOPHOSPHOLIPASE-LIKE PROTEIN 1"/>
    <property type="match status" value="1"/>
</dbReference>
<organism evidence="9 10">
    <name type="scientific">Tieghemiomyces parasiticus</name>
    <dbReference type="NCBI Taxonomy" id="78921"/>
    <lineage>
        <taxon>Eukaryota</taxon>
        <taxon>Fungi</taxon>
        <taxon>Fungi incertae sedis</taxon>
        <taxon>Zoopagomycota</taxon>
        <taxon>Kickxellomycotina</taxon>
        <taxon>Dimargaritomycetes</taxon>
        <taxon>Dimargaritales</taxon>
        <taxon>Dimargaritaceae</taxon>
        <taxon>Tieghemiomyces</taxon>
    </lineage>
</organism>
<dbReference type="GO" id="GO:0005737">
    <property type="term" value="C:cytoplasm"/>
    <property type="evidence" value="ECO:0007669"/>
    <property type="project" value="TreeGrafter"/>
</dbReference>
<evidence type="ECO:0000256" key="6">
    <source>
        <dbReference type="ARBA" id="ARBA00031195"/>
    </source>
</evidence>
<dbReference type="GO" id="GO:0008474">
    <property type="term" value="F:palmitoyl-(protein) hydrolase activity"/>
    <property type="evidence" value="ECO:0007669"/>
    <property type="project" value="UniProtKB-EC"/>
</dbReference>